<feature type="region of interest" description="Disordered" evidence="1">
    <location>
        <begin position="232"/>
        <end position="273"/>
    </location>
</feature>
<comment type="caution">
    <text evidence="2">The sequence shown here is derived from an EMBL/GenBank/DDBJ whole genome shotgun (WGS) entry which is preliminary data.</text>
</comment>
<sequence>MGTCYDEFRDASVPYTKYELFNKPVEVENEKLICEELSSKLSRPKTFKKFCYMLSKNITEVCDIFVQPGKTNVNCEFLNYWLYDALIKIKFLKDEENISQSSIMDKISKLWDASNCITNCGLKKYSISANDFKNLKELYDYSKHILAIENNQKLHEDVQCRKQYCSYIKKVDNVYNLVKSACNPQNDKPYCQILRTIPESKIPSVFLEGYQCRDDEINEEYIKDEKIFSAPLLPDPQETSITHSDSKISHSSTENSPEDSYKDKPEDASSNSSVKVGLSSFGMSLIPLFLIYKFTPGGNFLRRIINQKIGTNYNTGEIPSGDWFSISRAHQNDIQANREFNVLYQNMEKK</sequence>
<name>A0A8S4HBL0_PLAVI</name>
<dbReference type="VEuPathDB" id="PlasmoDB:PVPAM_130010900"/>
<evidence type="ECO:0000256" key="1">
    <source>
        <dbReference type="SAM" id="MobiDB-lite"/>
    </source>
</evidence>
<dbReference type="Proteomes" id="UP000779233">
    <property type="component" value="Unassembled WGS sequence"/>
</dbReference>
<reference evidence="2" key="1">
    <citation type="submission" date="2021-09" db="EMBL/GenBank/DDBJ databases">
        <authorList>
            <consortium name="Pathogen Informatics"/>
        </authorList>
    </citation>
    <scope>NUCLEOTIDE SEQUENCE</scope>
    <source>
        <strain evidence="2">PvW1</strain>
    </source>
</reference>
<gene>
    <name evidence="2" type="ORF">PVW1_130006100</name>
</gene>
<evidence type="ECO:0000313" key="3">
    <source>
        <dbReference type="Proteomes" id="UP000779233"/>
    </source>
</evidence>
<organism evidence="2 3">
    <name type="scientific">Plasmodium vivax</name>
    <name type="common">malaria parasite P. vivax</name>
    <dbReference type="NCBI Taxonomy" id="5855"/>
    <lineage>
        <taxon>Eukaryota</taxon>
        <taxon>Sar</taxon>
        <taxon>Alveolata</taxon>
        <taxon>Apicomplexa</taxon>
        <taxon>Aconoidasida</taxon>
        <taxon>Haemosporida</taxon>
        <taxon>Plasmodiidae</taxon>
        <taxon>Plasmodium</taxon>
        <taxon>Plasmodium (Plasmodium)</taxon>
    </lineage>
</organism>
<protein>
    <submittedName>
        <fullName evidence="2">(malaria parasite P. vivax) hypothetical protein</fullName>
    </submittedName>
</protein>
<feature type="compositionally biased region" description="Polar residues" evidence="1">
    <location>
        <begin position="237"/>
        <end position="255"/>
    </location>
</feature>
<dbReference type="Pfam" id="PF05795">
    <property type="entry name" value="Plasmodium_Vir"/>
    <property type="match status" value="1"/>
</dbReference>
<dbReference type="EMBL" id="CAJZCX010000006">
    <property type="protein sequence ID" value="CAG9475299.1"/>
    <property type="molecule type" value="Genomic_DNA"/>
</dbReference>
<dbReference type="AlphaFoldDB" id="A0A8S4HBL0"/>
<evidence type="ECO:0000313" key="2">
    <source>
        <dbReference type="EMBL" id="CAG9475299.1"/>
    </source>
</evidence>
<proteinExistence type="predicted"/>
<dbReference type="InterPro" id="IPR008780">
    <property type="entry name" value="Plasmodium_Vir"/>
</dbReference>
<accession>A0A8S4HBL0</accession>